<dbReference type="AlphaFoldDB" id="Q72FI1"/>
<name>Q72FI1_NITV2</name>
<organism evidence="1 2">
    <name type="scientific">Nitratidesulfovibrio vulgaris (strain ATCC 29579 / DSM 644 / CCUG 34227 / NCIMB 8303 / VKM B-1760 / Hildenborough)</name>
    <name type="common">Desulfovibrio vulgaris</name>
    <dbReference type="NCBI Taxonomy" id="882"/>
    <lineage>
        <taxon>Bacteria</taxon>
        <taxon>Pseudomonadati</taxon>
        <taxon>Thermodesulfobacteriota</taxon>
        <taxon>Desulfovibrionia</taxon>
        <taxon>Desulfovibrionales</taxon>
        <taxon>Desulfovibrionaceae</taxon>
        <taxon>Nitratidesulfovibrio</taxon>
    </lineage>
</organism>
<protein>
    <submittedName>
        <fullName evidence="1">Uncharacterized protein</fullName>
    </submittedName>
</protein>
<proteinExistence type="predicted"/>
<sequence length="82" mass="8826">MSDAQADAWFVRGMATAAAYIAEEGEDVLAFEVLLQHGYQWSDLIEAGVDNYDLKRLAAGIGQSGMRKLGFKKGCRGGGRDA</sequence>
<dbReference type="PaxDb" id="882-DVU_0232"/>
<gene>
    <name evidence="1" type="ordered locus">DVU_0232</name>
</gene>
<dbReference type="HOGENOM" id="CLU_2552804_0_0_7"/>
<dbReference type="STRING" id="882.DVU_0232"/>
<dbReference type="PATRIC" id="fig|882.5.peg.221"/>
<dbReference type="KEGG" id="dvu:DVU_0232"/>
<evidence type="ECO:0000313" key="2">
    <source>
        <dbReference type="Proteomes" id="UP000002194"/>
    </source>
</evidence>
<keyword evidence="2" id="KW-1185">Reference proteome</keyword>
<reference evidence="1 2" key="1">
    <citation type="journal article" date="2004" name="Nat. Biotechnol.">
        <title>The genome sequence of the anaerobic, sulfate-reducing bacterium Desulfovibrio vulgaris Hildenborough.</title>
        <authorList>
            <person name="Heidelberg J.F."/>
            <person name="Seshadri R."/>
            <person name="Haveman S.A."/>
            <person name="Hemme C.L."/>
            <person name="Paulsen I.T."/>
            <person name="Kolonay J.F."/>
            <person name="Eisen J.A."/>
            <person name="Ward N."/>
            <person name="Methe B."/>
            <person name="Brinkac L.M."/>
            <person name="Daugherty S.C."/>
            <person name="Deboy R.T."/>
            <person name="Dodson R.J."/>
            <person name="Durkin A.S."/>
            <person name="Madupu R."/>
            <person name="Nelson W.C."/>
            <person name="Sullivan S.A."/>
            <person name="Fouts D."/>
            <person name="Haft D.H."/>
            <person name="Selengut J."/>
            <person name="Peterson J.D."/>
            <person name="Davidsen T.M."/>
            <person name="Zafar N."/>
            <person name="Zhou L."/>
            <person name="Radune D."/>
            <person name="Dimitrov G."/>
            <person name="Hance M."/>
            <person name="Tran K."/>
            <person name="Khouri H."/>
            <person name="Gill J."/>
            <person name="Utterback T.R."/>
            <person name="Feldblyum T.V."/>
            <person name="Wall J.D."/>
            <person name="Voordouw G."/>
            <person name="Fraser C.M."/>
        </authorList>
    </citation>
    <scope>NUCLEOTIDE SEQUENCE [LARGE SCALE GENOMIC DNA]</scope>
    <source>
        <strain evidence="2">ATCC 29579 / DSM 644 / NCIMB 8303 / VKM B-1760 / Hildenborough</strain>
    </source>
</reference>
<dbReference type="Proteomes" id="UP000002194">
    <property type="component" value="Chromosome"/>
</dbReference>
<accession>Q72FI1</accession>
<evidence type="ECO:0000313" key="1">
    <source>
        <dbReference type="EMBL" id="AAS94716.1"/>
    </source>
</evidence>
<dbReference type="EMBL" id="AE017285">
    <property type="protein sequence ID" value="AAS94716.1"/>
    <property type="molecule type" value="Genomic_DNA"/>
</dbReference>
<dbReference type="EnsemblBacteria" id="AAS94716">
    <property type="protein sequence ID" value="AAS94716"/>
    <property type="gene ID" value="DVU_0232"/>
</dbReference>